<evidence type="ECO:0000256" key="2">
    <source>
        <dbReference type="ARBA" id="ARBA00023125"/>
    </source>
</evidence>
<evidence type="ECO:0000313" key="6">
    <source>
        <dbReference type="EMBL" id="MCF4141323.1"/>
    </source>
</evidence>
<dbReference type="InterPro" id="IPR036388">
    <property type="entry name" value="WH-like_DNA-bd_sf"/>
</dbReference>
<sequence length="250" mass="27739">MSSLQKGLDILRLLADPPFSYTLSEMALATGMGKSGLYKILSSLRDKNFVVQEISSKKYHLGPIVLRMGNVYSRLIGIEDLAEPVLSHLCQVLGETVYISIWEGDRAYPACKKCRPGGIYDANDFIGKSVPINAGASAKLLAAYQDRDRIKKLLDESDLKPVTPYTMTSISEIMEEYEVIRSQGYAVEDQGFSLGEWCLSVPIFDKNGEVHCALSVGAPREAVSEDLIPVWLQRLKDGADEIGMQMQLRR</sequence>
<dbReference type="Gene3D" id="1.10.10.10">
    <property type="entry name" value="Winged helix-like DNA-binding domain superfamily/Winged helix DNA-binding domain"/>
    <property type="match status" value="1"/>
</dbReference>
<dbReference type="PROSITE" id="PS51077">
    <property type="entry name" value="HTH_ICLR"/>
    <property type="match status" value="1"/>
</dbReference>
<feature type="domain" description="HTH iclR-type" evidence="4">
    <location>
        <begin position="1"/>
        <end position="63"/>
    </location>
</feature>
<evidence type="ECO:0000256" key="1">
    <source>
        <dbReference type="ARBA" id="ARBA00023015"/>
    </source>
</evidence>
<reference evidence="6 7" key="1">
    <citation type="submission" date="2022-01" db="EMBL/GenBank/DDBJ databases">
        <title>Dethiosulfovibrio faecalis sp. nov., a novel proteolytic, non-sulfur-reducing bacterium isolated from a marine aquaculture solid waste bioreactor.</title>
        <authorList>
            <person name="Grabowski S."/>
            <person name="Apolinario E."/>
            <person name="Schneider N."/>
            <person name="Marshall C.W."/>
            <person name="Sowers K.R."/>
        </authorList>
    </citation>
    <scope>NUCLEOTIDE SEQUENCE [LARGE SCALE GENOMIC DNA]</scope>
    <source>
        <strain evidence="6 7">DSM 12537</strain>
    </source>
</reference>
<gene>
    <name evidence="6" type="ORF">L2W38_00630</name>
</gene>
<dbReference type="Pfam" id="PF01614">
    <property type="entry name" value="IclR_C"/>
    <property type="match status" value="1"/>
</dbReference>
<dbReference type="Gene3D" id="3.30.450.40">
    <property type="match status" value="1"/>
</dbReference>
<evidence type="ECO:0000313" key="7">
    <source>
        <dbReference type="Proteomes" id="UP001200430"/>
    </source>
</evidence>
<keyword evidence="2" id="KW-0238">DNA-binding</keyword>
<evidence type="ECO:0000259" key="4">
    <source>
        <dbReference type="PROSITE" id="PS51077"/>
    </source>
</evidence>
<dbReference type="InterPro" id="IPR029016">
    <property type="entry name" value="GAF-like_dom_sf"/>
</dbReference>
<dbReference type="InterPro" id="IPR014757">
    <property type="entry name" value="Tscrpt_reg_IclR_C"/>
</dbReference>
<protein>
    <submittedName>
        <fullName evidence="6">IclR family transcriptional regulator</fullName>
    </submittedName>
</protein>
<evidence type="ECO:0000256" key="3">
    <source>
        <dbReference type="ARBA" id="ARBA00023163"/>
    </source>
</evidence>
<accession>A0ABS9EJE6</accession>
<dbReference type="Proteomes" id="UP001200430">
    <property type="component" value="Unassembled WGS sequence"/>
</dbReference>
<dbReference type="InterPro" id="IPR050707">
    <property type="entry name" value="HTH_MetabolicPath_Reg"/>
</dbReference>
<comment type="caution">
    <text evidence="6">The sequence shown here is derived from an EMBL/GenBank/DDBJ whole genome shotgun (WGS) entry which is preliminary data.</text>
</comment>
<dbReference type="RefSeq" id="WP_236097652.1">
    <property type="nucleotide sequence ID" value="NZ_JAKGUD010000001.1"/>
</dbReference>
<proteinExistence type="predicted"/>
<dbReference type="PANTHER" id="PTHR30136:SF24">
    <property type="entry name" value="HTH-TYPE TRANSCRIPTIONAL REPRESSOR ALLR"/>
    <property type="match status" value="1"/>
</dbReference>
<dbReference type="Pfam" id="PF09339">
    <property type="entry name" value="HTH_IclR"/>
    <property type="match status" value="1"/>
</dbReference>
<evidence type="ECO:0000259" key="5">
    <source>
        <dbReference type="PROSITE" id="PS51078"/>
    </source>
</evidence>
<dbReference type="PANTHER" id="PTHR30136">
    <property type="entry name" value="HELIX-TURN-HELIX TRANSCRIPTIONAL REGULATOR, ICLR FAMILY"/>
    <property type="match status" value="1"/>
</dbReference>
<dbReference type="SMART" id="SM00346">
    <property type="entry name" value="HTH_ICLR"/>
    <property type="match status" value="1"/>
</dbReference>
<keyword evidence="1" id="KW-0805">Transcription regulation</keyword>
<dbReference type="EMBL" id="JAKGUD010000001">
    <property type="protein sequence ID" value="MCF4141323.1"/>
    <property type="molecule type" value="Genomic_DNA"/>
</dbReference>
<name>A0ABS9EJE6_9BACT</name>
<feature type="domain" description="IclR-ED" evidence="5">
    <location>
        <begin position="64"/>
        <end position="248"/>
    </location>
</feature>
<dbReference type="InterPro" id="IPR005471">
    <property type="entry name" value="Tscrpt_reg_IclR_N"/>
</dbReference>
<dbReference type="SUPFAM" id="SSF46785">
    <property type="entry name" value="Winged helix' DNA-binding domain"/>
    <property type="match status" value="1"/>
</dbReference>
<dbReference type="PROSITE" id="PS51078">
    <property type="entry name" value="ICLR_ED"/>
    <property type="match status" value="1"/>
</dbReference>
<keyword evidence="7" id="KW-1185">Reference proteome</keyword>
<organism evidence="6 7">
    <name type="scientific">Dethiosulfovibrio marinus</name>
    <dbReference type="NCBI Taxonomy" id="133532"/>
    <lineage>
        <taxon>Bacteria</taxon>
        <taxon>Thermotogati</taxon>
        <taxon>Synergistota</taxon>
        <taxon>Synergistia</taxon>
        <taxon>Synergistales</taxon>
        <taxon>Dethiosulfovibrionaceae</taxon>
        <taxon>Dethiosulfovibrio</taxon>
    </lineage>
</organism>
<dbReference type="SUPFAM" id="SSF55781">
    <property type="entry name" value="GAF domain-like"/>
    <property type="match status" value="1"/>
</dbReference>
<dbReference type="InterPro" id="IPR036390">
    <property type="entry name" value="WH_DNA-bd_sf"/>
</dbReference>
<keyword evidence="3" id="KW-0804">Transcription</keyword>